<proteinExistence type="inferred from homology"/>
<evidence type="ECO:0000256" key="3">
    <source>
        <dbReference type="ARBA" id="ARBA00004496"/>
    </source>
</evidence>
<dbReference type="NCBIfam" id="TIGR01417">
    <property type="entry name" value="PTS_I_fam"/>
    <property type="match status" value="1"/>
</dbReference>
<dbReference type="InterPro" id="IPR050499">
    <property type="entry name" value="PEP-utilizing_PTS_enzyme"/>
</dbReference>
<keyword evidence="8" id="KW-0762">Sugar transport</keyword>
<dbReference type="InterPro" id="IPR000121">
    <property type="entry name" value="PEP_util_C"/>
</dbReference>
<keyword evidence="16" id="KW-1185">Reference proteome</keyword>
<comment type="cofactor">
    <cofactor evidence="2">
        <name>Mg(2+)</name>
        <dbReference type="ChEBI" id="CHEBI:18420"/>
    </cofactor>
</comment>
<dbReference type="GO" id="GO:0016301">
    <property type="term" value="F:kinase activity"/>
    <property type="evidence" value="ECO:0007669"/>
    <property type="project" value="UniProtKB-KW"/>
</dbReference>
<evidence type="ECO:0000256" key="1">
    <source>
        <dbReference type="ARBA" id="ARBA00000683"/>
    </source>
</evidence>
<comment type="subcellular location">
    <subcellularLocation>
        <location evidence="3">Cytoplasm</location>
    </subcellularLocation>
</comment>
<dbReference type="Gene3D" id="1.10.274.10">
    <property type="entry name" value="PtsI, HPr-binding domain"/>
    <property type="match status" value="1"/>
</dbReference>
<keyword evidence="10" id="KW-0598">Phosphotransferase system</keyword>
<dbReference type="InterPro" id="IPR023151">
    <property type="entry name" value="PEP_util_CS"/>
</dbReference>
<dbReference type="InterPro" id="IPR008279">
    <property type="entry name" value="PEP-util_enz_mobile_dom"/>
</dbReference>
<dbReference type="Gene3D" id="3.20.20.60">
    <property type="entry name" value="Phosphoenolpyruvate-binding domains"/>
    <property type="match status" value="1"/>
</dbReference>
<dbReference type="GO" id="GO:0009401">
    <property type="term" value="P:phosphoenolpyruvate-dependent sugar phosphotransferase system"/>
    <property type="evidence" value="ECO:0007669"/>
    <property type="project" value="UniProtKB-KW"/>
</dbReference>
<evidence type="ECO:0000256" key="10">
    <source>
        <dbReference type="ARBA" id="ARBA00022683"/>
    </source>
</evidence>
<dbReference type="InterPro" id="IPR006318">
    <property type="entry name" value="PTS_EI-like"/>
</dbReference>
<dbReference type="Gene3D" id="3.50.30.10">
    <property type="entry name" value="Phosphohistidine domain"/>
    <property type="match status" value="1"/>
</dbReference>
<protein>
    <recommendedName>
        <fullName evidence="5">phosphoenolpyruvate--protein phosphotransferase</fullName>
        <ecNumber evidence="5">2.7.3.9</ecNumber>
    </recommendedName>
</protein>
<comment type="similarity">
    <text evidence="4">Belongs to the PEP-utilizing enzyme family.</text>
</comment>
<feature type="domain" description="GAF" evidence="14">
    <location>
        <begin position="6"/>
        <end position="152"/>
    </location>
</feature>
<dbReference type="AlphaFoldDB" id="A0A839SZ57"/>
<evidence type="ECO:0000256" key="5">
    <source>
        <dbReference type="ARBA" id="ARBA00012232"/>
    </source>
</evidence>
<dbReference type="Pfam" id="PF01590">
    <property type="entry name" value="GAF"/>
    <property type="match status" value="1"/>
</dbReference>
<keyword evidence="12" id="KW-0418">Kinase</keyword>
<dbReference type="SMART" id="SM00065">
    <property type="entry name" value="GAF"/>
    <property type="match status" value="1"/>
</dbReference>
<dbReference type="InterPro" id="IPR036637">
    <property type="entry name" value="Phosphohistidine_dom_sf"/>
</dbReference>
<dbReference type="Gene3D" id="3.30.450.40">
    <property type="match status" value="1"/>
</dbReference>
<gene>
    <name evidence="15" type="ORF">FHR98_002631</name>
</gene>
<evidence type="ECO:0000256" key="7">
    <source>
        <dbReference type="ARBA" id="ARBA00022490"/>
    </source>
</evidence>
<evidence type="ECO:0000256" key="8">
    <source>
        <dbReference type="ARBA" id="ARBA00022597"/>
    </source>
</evidence>
<evidence type="ECO:0000256" key="9">
    <source>
        <dbReference type="ARBA" id="ARBA00022679"/>
    </source>
</evidence>
<dbReference type="GO" id="GO:0008965">
    <property type="term" value="F:phosphoenolpyruvate-protein phosphotransferase activity"/>
    <property type="evidence" value="ECO:0007669"/>
    <property type="project" value="UniProtKB-EC"/>
</dbReference>
<dbReference type="SUPFAM" id="SSF47831">
    <property type="entry name" value="Enzyme I of the PEP:sugar phosphotransferase system HPr-binding (sub)domain"/>
    <property type="match status" value="1"/>
</dbReference>
<reference evidence="15 16" key="1">
    <citation type="submission" date="2020-08" db="EMBL/GenBank/DDBJ databases">
        <title>Genomic Encyclopedia of Type Strains, Phase III (KMG-III): the genomes of soil and plant-associated and newly described type strains.</title>
        <authorList>
            <person name="Whitman W."/>
        </authorList>
    </citation>
    <scope>NUCLEOTIDE SEQUENCE [LARGE SCALE GENOMIC DNA]</scope>
    <source>
        <strain evidence="15 16">CECT 8803</strain>
    </source>
</reference>
<dbReference type="PROSITE" id="PS00742">
    <property type="entry name" value="PEP_ENZYMES_2"/>
    <property type="match status" value="1"/>
</dbReference>
<keyword evidence="13" id="KW-0460">Magnesium</keyword>
<evidence type="ECO:0000259" key="14">
    <source>
        <dbReference type="SMART" id="SM00065"/>
    </source>
</evidence>
<evidence type="ECO:0000313" key="15">
    <source>
        <dbReference type="EMBL" id="MBB3066325.1"/>
    </source>
</evidence>
<dbReference type="Pfam" id="PF02896">
    <property type="entry name" value="PEP-utilizers_C"/>
    <property type="match status" value="1"/>
</dbReference>
<dbReference type="EC" id="2.7.3.9" evidence="5"/>
<dbReference type="GO" id="GO:0005737">
    <property type="term" value="C:cytoplasm"/>
    <property type="evidence" value="ECO:0007669"/>
    <property type="project" value="UniProtKB-SubCell"/>
</dbReference>
<evidence type="ECO:0000256" key="13">
    <source>
        <dbReference type="ARBA" id="ARBA00022842"/>
    </source>
</evidence>
<organism evidence="15 16">
    <name type="scientific">Limibacillus halophilus</name>
    <dbReference type="NCBI Taxonomy" id="1579333"/>
    <lineage>
        <taxon>Bacteria</taxon>
        <taxon>Pseudomonadati</taxon>
        <taxon>Pseudomonadota</taxon>
        <taxon>Alphaproteobacteria</taxon>
        <taxon>Rhodospirillales</taxon>
        <taxon>Rhodovibrionaceae</taxon>
        <taxon>Limibacillus</taxon>
    </lineage>
</organism>
<evidence type="ECO:0000256" key="6">
    <source>
        <dbReference type="ARBA" id="ARBA00022448"/>
    </source>
</evidence>
<dbReference type="InterPro" id="IPR036618">
    <property type="entry name" value="PtsI_HPr-bd_sf"/>
</dbReference>
<dbReference type="SUPFAM" id="SSF52009">
    <property type="entry name" value="Phosphohistidine domain"/>
    <property type="match status" value="1"/>
</dbReference>
<dbReference type="SUPFAM" id="SSF55781">
    <property type="entry name" value="GAF domain-like"/>
    <property type="match status" value="1"/>
</dbReference>
<dbReference type="InterPro" id="IPR029016">
    <property type="entry name" value="GAF-like_dom_sf"/>
</dbReference>
<evidence type="ECO:0000256" key="11">
    <source>
        <dbReference type="ARBA" id="ARBA00022723"/>
    </source>
</evidence>
<dbReference type="Proteomes" id="UP000581135">
    <property type="component" value="Unassembled WGS sequence"/>
</dbReference>
<evidence type="ECO:0000256" key="12">
    <source>
        <dbReference type="ARBA" id="ARBA00022777"/>
    </source>
</evidence>
<dbReference type="PANTHER" id="PTHR46244:SF6">
    <property type="entry name" value="PHOSPHOENOLPYRUVATE-PROTEIN PHOSPHOTRANSFERASE"/>
    <property type="match status" value="1"/>
</dbReference>
<keyword evidence="7" id="KW-0963">Cytoplasm</keyword>
<dbReference type="InterPro" id="IPR040442">
    <property type="entry name" value="Pyrv_kinase-like_dom_sf"/>
</dbReference>
<dbReference type="EMBL" id="JACHXA010000008">
    <property type="protein sequence ID" value="MBB3066325.1"/>
    <property type="molecule type" value="Genomic_DNA"/>
</dbReference>
<keyword evidence="9 15" id="KW-0808">Transferase</keyword>
<name>A0A839SZ57_9PROT</name>
<dbReference type="Pfam" id="PF00391">
    <property type="entry name" value="PEP-utilizers"/>
    <property type="match status" value="1"/>
</dbReference>
<dbReference type="InterPro" id="IPR015813">
    <property type="entry name" value="Pyrv/PenolPyrv_kinase-like_dom"/>
</dbReference>
<dbReference type="GO" id="GO:0046872">
    <property type="term" value="F:metal ion binding"/>
    <property type="evidence" value="ECO:0007669"/>
    <property type="project" value="UniProtKB-KW"/>
</dbReference>
<dbReference type="SUPFAM" id="SSF51621">
    <property type="entry name" value="Phosphoenolpyruvate/pyruvate domain"/>
    <property type="match status" value="1"/>
</dbReference>
<dbReference type="InterPro" id="IPR003018">
    <property type="entry name" value="GAF"/>
</dbReference>
<dbReference type="RefSeq" id="WP_246377833.1">
    <property type="nucleotide sequence ID" value="NZ_JACHXA010000008.1"/>
</dbReference>
<sequence>MKSGGLVQSRLDRVVKLIAANMVAEVCSIYAMRAGEVLELYATEGLRPEAVHSTRLRLGEGLVGQIALTAEPLALSDAQQHTNFAYRPETGEELYHSFCGVPIQLGARVLGVLVVQNRTQRSYGEEEIETLETVAMVLAELFGSGEVITLEEGRSVEGSALLPVRIGGLVLNEGMAMGRAVLHQWGIVINQVVAEDPEAEIARLDEAVGDMRRAVDRMLARMDKNLDDEQGEVLESYRMFAHDRGWLERIRDVINSGLTAEAAVERIKNDTHQRMMKVRDPYIRERLADLEDLAYRLLQHLSGTEGSSRNLPDETILIARTLGPAELLDYDRKRLRAVVLEEGSKTAHVAIVARALGLPTIGRCEGALSRIRAGDSVIVDGQNGQVFARPNQGIKQTFKASLALQEKRKAEMAAVRNLPAVSQDSVTVELLMNAGLLIDLPHLDECGATGIGLYRTEIPFMVRDAFPGVEDQQALYSKVFEQTGSRPVTFRTLDVGGDKPLPYLTMEKEENPAMGWRALRMTLDRPVMLRLQLQALIRAAKGRELRIMFPMVTDISEFDAARGMVERELAREIARGTAAPSEIKLGAMLEVPALLWQLEKLLPSIDFLSIGSNDLFQFVFAADRGNPRLTRRFDSLSPPMLRLLSDLTAQANAANVPVTLCGEMAGHPLEALALIGCGIRRLSMSAGSIAPVKQTVRALNVAEVTDLVQHLAGLRTRSVRGVLRAYALDRGIPF</sequence>
<evidence type="ECO:0000256" key="2">
    <source>
        <dbReference type="ARBA" id="ARBA00001946"/>
    </source>
</evidence>
<dbReference type="PRINTS" id="PR01736">
    <property type="entry name" value="PHPHTRNFRASE"/>
</dbReference>
<dbReference type="PANTHER" id="PTHR46244">
    <property type="entry name" value="PHOSPHOENOLPYRUVATE-PROTEIN PHOSPHOTRANSFERASE"/>
    <property type="match status" value="1"/>
</dbReference>
<comment type="caution">
    <text evidence="15">The sequence shown here is derived from an EMBL/GenBank/DDBJ whole genome shotgun (WGS) entry which is preliminary data.</text>
</comment>
<comment type="catalytic activity">
    <reaction evidence="1">
        <text>L-histidyl-[protein] + phosphoenolpyruvate = N(pros)-phospho-L-histidyl-[protein] + pyruvate</text>
        <dbReference type="Rhea" id="RHEA:23880"/>
        <dbReference type="Rhea" id="RHEA-COMP:9745"/>
        <dbReference type="Rhea" id="RHEA-COMP:9746"/>
        <dbReference type="ChEBI" id="CHEBI:15361"/>
        <dbReference type="ChEBI" id="CHEBI:29979"/>
        <dbReference type="ChEBI" id="CHEBI:58702"/>
        <dbReference type="ChEBI" id="CHEBI:64837"/>
        <dbReference type="EC" id="2.7.3.9"/>
    </reaction>
</comment>
<evidence type="ECO:0000313" key="16">
    <source>
        <dbReference type="Proteomes" id="UP000581135"/>
    </source>
</evidence>
<keyword evidence="6" id="KW-0813">Transport</keyword>
<keyword evidence="11" id="KW-0479">Metal-binding</keyword>
<dbReference type="Pfam" id="PF05524">
    <property type="entry name" value="PEP-utilisers_N"/>
    <property type="match status" value="1"/>
</dbReference>
<dbReference type="InterPro" id="IPR008731">
    <property type="entry name" value="PTS_EIN"/>
</dbReference>
<evidence type="ECO:0000256" key="4">
    <source>
        <dbReference type="ARBA" id="ARBA00007837"/>
    </source>
</evidence>
<accession>A0A839SZ57</accession>